<dbReference type="FunFam" id="1.20.5.190:FF:000065">
    <property type="entry name" value="Calmodulin-binding transcription activator (Camta), drome"/>
    <property type="match status" value="1"/>
</dbReference>
<dbReference type="Pfam" id="PF00023">
    <property type="entry name" value="Ank"/>
    <property type="match status" value="1"/>
</dbReference>
<dbReference type="PANTHER" id="PTHR23335">
    <property type="entry name" value="CALMODULIN-BINDING TRANSCRIPTION ACTIVATOR CAMTA"/>
    <property type="match status" value="1"/>
</dbReference>
<dbReference type="CDD" id="cd23767">
    <property type="entry name" value="IQCD"/>
    <property type="match status" value="3"/>
</dbReference>
<sequence>MTLLHLASALGYTKLVLAMLTWREENSSIILEAEIDALRQDDDGFTPLMWACAGGHNDTAIMLYHWNHNAINLKNRFQMSAVDLAKSNGYTNLTTILERLENERANGKLANASVKNLKNSNLLVNTSTNNLFAHTYANPPNGGFKLEFGEKVCGGNKGSASPGMVDVKKGTNYEQLNDFGAENNAKNELEKGGNENRSHDGVFLRPVAISSSSSPILKFAKRPSVDSGIGIDLKGSFRSFGKCVREAQKPLSSRLDRSMSLPIASLPQSYGSLDVPENSSLSIETSMEGSNVGLSSHNLLSPLRKMDFALCEISAGDSSPMGQQDTVQNDDENDERHLDNDSMSQEGGVVGESDAKVLTLAEQIIAAIPERIKNESDEMMSIGSPLSESLSVETPSMGVLGENLMDPLLDSLPNSHYDQEYNFEFSDHNYRYHDVGTPCSSLSPASSGPLQSPASYSIPPDPLVNTPSPPPTTQDFTEFLQASNTTPKPFEADFSNLTLTDSEQRELYEAAKCIQKAYRSYKGRKKLEEQDKERTAAIVIQNYYRRYKQYVYYRQMTHAALIIQNGYRSYCENKRFKKAAQHQQGATNCDNVSSSQCLENFYKNYQTEQAQFQNSATPKELSPSGPLKCEDLFPKDTKSSS</sequence>
<feature type="chain" id="PRO_5028870024" evidence="2">
    <location>
        <begin position="19"/>
        <end position="641"/>
    </location>
</feature>
<dbReference type="SUPFAM" id="SSF48403">
    <property type="entry name" value="Ankyrin repeat"/>
    <property type="match status" value="1"/>
</dbReference>
<dbReference type="SUPFAM" id="SSF52540">
    <property type="entry name" value="P-loop containing nucleoside triphosphate hydrolases"/>
    <property type="match status" value="1"/>
</dbReference>
<dbReference type="SMART" id="SM00015">
    <property type="entry name" value="IQ"/>
    <property type="match status" value="3"/>
</dbReference>
<feature type="region of interest" description="Disordered" evidence="1">
    <location>
        <begin position="613"/>
        <end position="641"/>
    </location>
</feature>
<feature type="signal peptide" evidence="2">
    <location>
        <begin position="1"/>
        <end position="18"/>
    </location>
</feature>
<evidence type="ECO:0000256" key="1">
    <source>
        <dbReference type="SAM" id="MobiDB-lite"/>
    </source>
</evidence>
<evidence type="ECO:0000313" key="3">
    <source>
        <dbReference type="EMBL" id="MBC1169981.1"/>
    </source>
</evidence>
<name>A0A7G3A8M0_LUTLO</name>
<dbReference type="GO" id="GO:0005634">
    <property type="term" value="C:nucleus"/>
    <property type="evidence" value="ECO:0007669"/>
    <property type="project" value="TreeGrafter"/>
</dbReference>
<dbReference type="PANTHER" id="PTHR23335:SF1">
    <property type="entry name" value="CALMODULIN-BINDING TRANSCRIPTION ACTIVATOR, ISOFORM F"/>
    <property type="match status" value="1"/>
</dbReference>
<dbReference type="InterPro" id="IPR027417">
    <property type="entry name" value="P-loop_NTPase"/>
</dbReference>
<feature type="region of interest" description="Disordered" evidence="1">
    <location>
        <begin position="315"/>
        <end position="349"/>
    </location>
</feature>
<dbReference type="InterPro" id="IPR000048">
    <property type="entry name" value="IQ_motif_EF-hand-BS"/>
</dbReference>
<dbReference type="Gene3D" id="1.20.5.190">
    <property type="match status" value="1"/>
</dbReference>
<protein>
    <submittedName>
        <fullName evidence="3">Putative calmodulin-binding transcription activator 1</fullName>
    </submittedName>
</protein>
<dbReference type="EMBL" id="GITU01001278">
    <property type="protein sequence ID" value="MBC1169981.1"/>
    <property type="molecule type" value="Transcribed_RNA"/>
</dbReference>
<organism evidence="3">
    <name type="scientific">Lutzomyia longipalpis</name>
    <name type="common">Sand fly</name>
    <dbReference type="NCBI Taxonomy" id="7200"/>
    <lineage>
        <taxon>Eukaryota</taxon>
        <taxon>Metazoa</taxon>
        <taxon>Ecdysozoa</taxon>
        <taxon>Arthropoda</taxon>
        <taxon>Hexapoda</taxon>
        <taxon>Insecta</taxon>
        <taxon>Pterygota</taxon>
        <taxon>Neoptera</taxon>
        <taxon>Endopterygota</taxon>
        <taxon>Diptera</taxon>
        <taxon>Nematocera</taxon>
        <taxon>Psychodoidea</taxon>
        <taxon>Psychodidae</taxon>
        <taxon>Lutzomyia</taxon>
        <taxon>Lutzomyia</taxon>
    </lineage>
</organism>
<keyword evidence="2" id="KW-0732">Signal</keyword>
<dbReference type="PROSITE" id="PS50096">
    <property type="entry name" value="IQ"/>
    <property type="match status" value="2"/>
</dbReference>
<dbReference type="Pfam" id="PF00612">
    <property type="entry name" value="IQ"/>
    <property type="match status" value="2"/>
</dbReference>
<dbReference type="VEuPathDB" id="VectorBase:LLONM1_002003"/>
<dbReference type="GO" id="GO:0003712">
    <property type="term" value="F:transcription coregulator activity"/>
    <property type="evidence" value="ECO:0007669"/>
    <property type="project" value="TreeGrafter"/>
</dbReference>
<dbReference type="GO" id="GO:0006357">
    <property type="term" value="P:regulation of transcription by RNA polymerase II"/>
    <property type="evidence" value="ECO:0007669"/>
    <property type="project" value="TreeGrafter"/>
</dbReference>
<evidence type="ECO:0000256" key="2">
    <source>
        <dbReference type="SAM" id="SignalP"/>
    </source>
</evidence>
<dbReference type="InterPro" id="IPR036770">
    <property type="entry name" value="Ankyrin_rpt-contain_sf"/>
</dbReference>
<dbReference type="Gene3D" id="1.25.40.20">
    <property type="entry name" value="Ankyrin repeat-containing domain"/>
    <property type="match status" value="1"/>
</dbReference>
<reference evidence="3" key="1">
    <citation type="journal article" date="2020" name="BMC">
        <title>Leishmania infection induces a limited differential gene expression in the sand fly midgut.</title>
        <authorList>
            <person name="Coutinho-Abreu I.V."/>
            <person name="Serafim T.D."/>
            <person name="Meneses C."/>
            <person name="Kamhawi S."/>
            <person name="Oliveira F."/>
            <person name="Valenzuela J.G."/>
        </authorList>
    </citation>
    <scope>NUCLEOTIDE SEQUENCE</scope>
    <source>
        <strain evidence="3">Jacobina</strain>
        <tissue evidence="3">Midgut</tissue>
    </source>
</reference>
<accession>A0A7G3A8M0</accession>
<dbReference type="InterPro" id="IPR002110">
    <property type="entry name" value="Ankyrin_rpt"/>
</dbReference>
<dbReference type="AlphaFoldDB" id="A0A7G3A8M0"/>
<proteinExistence type="predicted"/>
<feature type="compositionally biased region" description="Polar residues" evidence="1">
    <location>
        <begin position="316"/>
        <end position="327"/>
    </location>
</feature>
<dbReference type="GO" id="GO:0003690">
    <property type="term" value="F:double-stranded DNA binding"/>
    <property type="evidence" value="ECO:0007669"/>
    <property type="project" value="TreeGrafter"/>
</dbReference>
<feature type="compositionally biased region" description="Basic and acidic residues" evidence="1">
    <location>
        <begin position="628"/>
        <end position="641"/>
    </location>
</feature>